<accession>A0AAN9LZP5</accession>
<organism evidence="1 2">
    <name type="scientific">Canavalia gladiata</name>
    <name type="common">Sword bean</name>
    <name type="synonym">Dolichos gladiatus</name>
    <dbReference type="NCBI Taxonomy" id="3824"/>
    <lineage>
        <taxon>Eukaryota</taxon>
        <taxon>Viridiplantae</taxon>
        <taxon>Streptophyta</taxon>
        <taxon>Embryophyta</taxon>
        <taxon>Tracheophyta</taxon>
        <taxon>Spermatophyta</taxon>
        <taxon>Magnoliopsida</taxon>
        <taxon>eudicotyledons</taxon>
        <taxon>Gunneridae</taxon>
        <taxon>Pentapetalae</taxon>
        <taxon>rosids</taxon>
        <taxon>fabids</taxon>
        <taxon>Fabales</taxon>
        <taxon>Fabaceae</taxon>
        <taxon>Papilionoideae</taxon>
        <taxon>50 kb inversion clade</taxon>
        <taxon>NPAAA clade</taxon>
        <taxon>indigoferoid/millettioid clade</taxon>
        <taxon>Phaseoleae</taxon>
        <taxon>Canavalia</taxon>
    </lineage>
</organism>
<evidence type="ECO:0000313" key="1">
    <source>
        <dbReference type="EMBL" id="KAK7345089.1"/>
    </source>
</evidence>
<evidence type="ECO:0000313" key="2">
    <source>
        <dbReference type="Proteomes" id="UP001367508"/>
    </source>
</evidence>
<reference evidence="1 2" key="1">
    <citation type="submission" date="2024-01" db="EMBL/GenBank/DDBJ databases">
        <title>The genomes of 5 underutilized Papilionoideae crops provide insights into root nodulation and disease resistanc.</title>
        <authorList>
            <person name="Jiang F."/>
        </authorList>
    </citation>
    <scope>NUCLEOTIDE SEQUENCE [LARGE SCALE GENOMIC DNA]</scope>
    <source>
        <strain evidence="1">LVBAO_FW01</strain>
        <tissue evidence="1">Leaves</tissue>
    </source>
</reference>
<comment type="caution">
    <text evidence="1">The sequence shown here is derived from an EMBL/GenBank/DDBJ whole genome shotgun (WGS) entry which is preliminary data.</text>
</comment>
<proteinExistence type="predicted"/>
<sequence length="122" mass="13812">MARWLVRMARGLGRVGRLASRLEGLTKIKTEIVAKGNRTSVLEVTDQERFHQDALLISLITPWKLNFIGKQACEGTNTNPAMHVYRAFLASYVDLSKRGSATVPACFKKWQQKATQGNFWFL</sequence>
<protein>
    <submittedName>
        <fullName evidence="1">Uncharacterized protein</fullName>
    </submittedName>
</protein>
<dbReference type="EMBL" id="JAYMYQ010000003">
    <property type="protein sequence ID" value="KAK7345089.1"/>
    <property type="molecule type" value="Genomic_DNA"/>
</dbReference>
<keyword evidence="2" id="KW-1185">Reference proteome</keyword>
<dbReference type="AlphaFoldDB" id="A0AAN9LZP5"/>
<dbReference type="Proteomes" id="UP001367508">
    <property type="component" value="Unassembled WGS sequence"/>
</dbReference>
<gene>
    <name evidence="1" type="ORF">VNO77_15505</name>
</gene>
<name>A0AAN9LZP5_CANGL</name>